<evidence type="ECO:0000313" key="2">
    <source>
        <dbReference type="WBParaSite" id="PS1159_v2.g17630.t1"/>
    </source>
</evidence>
<dbReference type="WBParaSite" id="PS1159_v2.g17630.t1">
    <property type="protein sequence ID" value="PS1159_v2.g17630.t1"/>
    <property type="gene ID" value="PS1159_v2.g17630"/>
</dbReference>
<dbReference type="Proteomes" id="UP000887580">
    <property type="component" value="Unplaced"/>
</dbReference>
<protein>
    <submittedName>
        <fullName evidence="2">CHK kinase-like domain-containing protein</fullName>
    </submittedName>
</protein>
<organism evidence="1 2">
    <name type="scientific">Panagrolaimus sp. PS1159</name>
    <dbReference type="NCBI Taxonomy" id="55785"/>
    <lineage>
        <taxon>Eukaryota</taxon>
        <taxon>Metazoa</taxon>
        <taxon>Ecdysozoa</taxon>
        <taxon>Nematoda</taxon>
        <taxon>Chromadorea</taxon>
        <taxon>Rhabditida</taxon>
        <taxon>Tylenchina</taxon>
        <taxon>Panagrolaimomorpha</taxon>
        <taxon>Panagrolaimoidea</taxon>
        <taxon>Panagrolaimidae</taxon>
        <taxon>Panagrolaimus</taxon>
    </lineage>
</organism>
<accession>A0AC35FHZ1</accession>
<name>A0AC35FHZ1_9BILA</name>
<proteinExistence type="predicted"/>
<sequence>MTLEKEISDTVDLKKPIYGKTLTVEWLLDSLRKNDKIYQKLHGDKAVKDVIFYDVSGGKGFLSVVLRCTVKFIDSISEKDVYHTILKVPGLESIEEAGKKSDIDMEEHNKSRDQHTFLMESHQFECDFYNTLAPLLNAPCPKVYKTVELVFGEKEGVLHMEDLTLRGKTISHFENINLAQVKSVIRAVAHMHKNVLSADPNLWRGKFLKNQTIFADISTAIHTMIEGLIKKSKREGKHKS</sequence>
<evidence type="ECO:0000313" key="1">
    <source>
        <dbReference type="Proteomes" id="UP000887580"/>
    </source>
</evidence>
<reference evidence="2" key="1">
    <citation type="submission" date="2022-11" db="UniProtKB">
        <authorList>
            <consortium name="WormBaseParasite"/>
        </authorList>
    </citation>
    <scope>IDENTIFICATION</scope>
</reference>